<feature type="domain" description="DUF5581" evidence="1">
    <location>
        <begin position="172"/>
        <end position="268"/>
    </location>
</feature>
<feature type="domain" description="DUF5581" evidence="2">
    <location>
        <begin position="29"/>
        <end position="165"/>
    </location>
</feature>
<dbReference type="CDD" id="cd00063">
    <property type="entry name" value="FN3"/>
    <property type="match status" value="1"/>
</dbReference>
<evidence type="ECO:0008006" key="5">
    <source>
        <dbReference type="Google" id="ProtNLM"/>
    </source>
</evidence>
<reference evidence="3" key="2">
    <citation type="submission" date="2025-09" db="UniProtKB">
        <authorList>
            <consortium name="Ensembl"/>
        </authorList>
    </citation>
    <scope>IDENTIFICATION</scope>
</reference>
<dbReference type="InterPro" id="IPR048317">
    <property type="entry name" value="DUF5581_C"/>
</dbReference>
<accession>A0A8C4IE24</accession>
<proteinExistence type="predicted"/>
<dbReference type="AlphaFoldDB" id="A0A8C4IE24"/>
<evidence type="ECO:0000313" key="4">
    <source>
        <dbReference type="Proteomes" id="UP000694389"/>
    </source>
</evidence>
<dbReference type="Gene3D" id="2.60.40.10">
    <property type="entry name" value="Immunoglobulins"/>
    <property type="match status" value="1"/>
</dbReference>
<dbReference type="InterPro" id="IPR049231">
    <property type="entry name" value="DUF5581_N"/>
</dbReference>
<organism evidence="3 4">
    <name type="scientific">Dicentrarchus labrax</name>
    <name type="common">European seabass</name>
    <name type="synonym">Morone labrax</name>
    <dbReference type="NCBI Taxonomy" id="13489"/>
    <lineage>
        <taxon>Eukaryota</taxon>
        <taxon>Metazoa</taxon>
        <taxon>Chordata</taxon>
        <taxon>Craniata</taxon>
        <taxon>Vertebrata</taxon>
        <taxon>Euteleostomi</taxon>
        <taxon>Actinopterygii</taxon>
        <taxon>Neopterygii</taxon>
        <taxon>Teleostei</taxon>
        <taxon>Neoteleostei</taxon>
        <taxon>Acanthomorphata</taxon>
        <taxon>Eupercaria</taxon>
        <taxon>Moronidae</taxon>
        <taxon>Dicentrarchus</taxon>
    </lineage>
</organism>
<dbReference type="InterPro" id="IPR003961">
    <property type="entry name" value="FN3_dom"/>
</dbReference>
<evidence type="ECO:0000259" key="1">
    <source>
        <dbReference type="Pfam" id="PF17744"/>
    </source>
</evidence>
<keyword evidence="4" id="KW-1185">Reference proteome</keyword>
<protein>
    <recommendedName>
        <fullName evidence="5">Fibronectin type-III domain-containing protein</fullName>
    </recommendedName>
</protein>
<dbReference type="InterPro" id="IPR013783">
    <property type="entry name" value="Ig-like_fold"/>
</dbReference>
<dbReference type="Ensembl" id="ENSDLAT00005059891.2">
    <property type="protein sequence ID" value="ENSDLAP00005056432.1"/>
    <property type="gene ID" value="ENSDLAG00005023990.2"/>
</dbReference>
<dbReference type="Proteomes" id="UP000694389">
    <property type="component" value="Unassembled WGS sequence"/>
</dbReference>
<dbReference type="PANTHER" id="PTHR14537">
    <property type="entry name" value="FIBRONECTIN TYPE III DOMAIN-CONTAINING PROTEIN 11"/>
    <property type="match status" value="1"/>
</dbReference>
<dbReference type="Pfam" id="PF20996">
    <property type="entry name" value="DUF5581_N"/>
    <property type="match status" value="1"/>
</dbReference>
<dbReference type="SUPFAM" id="SSF49265">
    <property type="entry name" value="Fibronectin type III"/>
    <property type="match status" value="1"/>
</dbReference>
<evidence type="ECO:0000259" key="2">
    <source>
        <dbReference type="Pfam" id="PF20996"/>
    </source>
</evidence>
<dbReference type="InterPro" id="IPR036116">
    <property type="entry name" value="FN3_sf"/>
</dbReference>
<dbReference type="InterPro" id="IPR039581">
    <property type="entry name" value="FNDC11"/>
</dbReference>
<dbReference type="Pfam" id="PF17744">
    <property type="entry name" value="DUF5581"/>
    <property type="match status" value="1"/>
</dbReference>
<sequence length="278" mass="32184">SRPDLVKPPSWLVYYNLNIIDLFLNCNILKIQCSYYLEILREDLLPTADQTQQVHLSDQMLWSLIDQQRLQSAMTLGNTQVKLLLTLLGMLYHEIIRGCQELETFILKYDQGLVDSNMAASMQKKLQQTHQYVKDFESRMTRNLGPLDLQNQLILNTGNFPIPQLTVSLTVKMPVIFDRLKSCVKSNTVHLCWDVAGQQEPDEQFEIHIKSLHPTTTEHAEFTKSICQSYNIQVKDLQPDRYYQFSVKRVDAVNLVYGQWIDTITLKTLYISELEGPA</sequence>
<evidence type="ECO:0000313" key="3">
    <source>
        <dbReference type="Ensembl" id="ENSDLAP00005056432.1"/>
    </source>
</evidence>
<reference evidence="3" key="1">
    <citation type="submission" date="2025-08" db="UniProtKB">
        <authorList>
            <consortium name="Ensembl"/>
        </authorList>
    </citation>
    <scope>IDENTIFICATION</scope>
</reference>
<name>A0A8C4IE24_DICLA</name>
<dbReference type="GeneTree" id="ENSGT00390000006008"/>